<dbReference type="Gene3D" id="1.10.1670.10">
    <property type="entry name" value="Helix-hairpin-Helix base-excision DNA repair enzymes (C-terminal)"/>
    <property type="match status" value="1"/>
</dbReference>
<reference evidence="16 17" key="1">
    <citation type="submission" date="2009-08" db="EMBL/GenBank/DDBJ databases">
        <title>The Genome Sequence of Spizellomyces punctatus strain DAOM BR117.</title>
        <authorList>
            <consortium name="The Broad Institute Genome Sequencing Platform"/>
            <person name="Russ C."/>
            <person name="Cuomo C."/>
            <person name="Shea T."/>
            <person name="Young S.K."/>
            <person name="Zeng Q."/>
            <person name="Koehrsen M."/>
            <person name="Haas B."/>
            <person name="Borodovsky M."/>
            <person name="Guigo R."/>
            <person name="Alvarado L."/>
            <person name="Berlin A."/>
            <person name="Bochicchio J."/>
            <person name="Borenstein D."/>
            <person name="Chapman S."/>
            <person name="Chen Z."/>
            <person name="Engels R."/>
            <person name="Freedman E."/>
            <person name="Gellesch M."/>
            <person name="Goldberg J."/>
            <person name="Griggs A."/>
            <person name="Gujja S."/>
            <person name="Heiman D."/>
            <person name="Hepburn T."/>
            <person name="Howarth C."/>
            <person name="Jen D."/>
            <person name="Larson L."/>
            <person name="Lewis B."/>
            <person name="Mehta T."/>
            <person name="Park D."/>
            <person name="Pearson M."/>
            <person name="Roberts A."/>
            <person name="Saif S."/>
            <person name="Shenoy N."/>
            <person name="Sisk P."/>
            <person name="Stolte C."/>
            <person name="Sykes S."/>
            <person name="Thomson T."/>
            <person name="Walk T."/>
            <person name="White J."/>
            <person name="Yandava C."/>
            <person name="Burger G."/>
            <person name="Gray M.W."/>
            <person name="Holland P.W.H."/>
            <person name="King N."/>
            <person name="Lang F.B.F."/>
            <person name="Roger A.J."/>
            <person name="Ruiz-Trillo I."/>
            <person name="Lander E."/>
            <person name="Nusbaum C."/>
        </authorList>
    </citation>
    <scope>NUCLEOTIDE SEQUENCE [LARGE SCALE GENOMIC DNA]</scope>
    <source>
        <strain evidence="16 17">DAOM BR117</strain>
    </source>
</reference>
<evidence type="ECO:0000256" key="2">
    <source>
        <dbReference type="ARBA" id="ARBA00001966"/>
    </source>
</evidence>
<evidence type="ECO:0000256" key="3">
    <source>
        <dbReference type="ARBA" id="ARBA00008343"/>
    </source>
</evidence>
<dbReference type="InterPro" id="IPR000445">
    <property type="entry name" value="HhH_motif"/>
</dbReference>
<dbReference type="STRING" id="645134.A0A0L0H8U1"/>
<dbReference type="GO" id="GO:0046872">
    <property type="term" value="F:metal ion binding"/>
    <property type="evidence" value="ECO:0007669"/>
    <property type="project" value="UniProtKB-KW"/>
</dbReference>
<evidence type="ECO:0000256" key="12">
    <source>
        <dbReference type="ARBA" id="ARBA00023204"/>
    </source>
</evidence>
<keyword evidence="13" id="KW-0326">Glycosidase</keyword>
<keyword evidence="12" id="KW-0234">DNA repair</keyword>
<dbReference type="GO" id="GO:0000701">
    <property type="term" value="F:purine-specific mismatch base pair DNA N-glycosylase activity"/>
    <property type="evidence" value="ECO:0007669"/>
    <property type="project" value="UniProtKB-EC"/>
</dbReference>
<dbReference type="OrthoDB" id="10248838at2759"/>
<dbReference type="GO" id="GO:0006285">
    <property type="term" value="P:base-excision repair, AP site formation"/>
    <property type="evidence" value="ECO:0007669"/>
    <property type="project" value="UniProtKB-ARBA"/>
</dbReference>
<dbReference type="InterPro" id="IPR044298">
    <property type="entry name" value="MIG/MutY"/>
</dbReference>
<keyword evidence="11" id="KW-0411">Iron-sulfur</keyword>
<dbReference type="GO" id="GO:0006298">
    <property type="term" value="P:mismatch repair"/>
    <property type="evidence" value="ECO:0007669"/>
    <property type="project" value="TreeGrafter"/>
</dbReference>
<dbReference type="SMART" id="SM00525">
    <property type="entry name" value="FES"/>
    <property type="match status" value="1"/>
</dbReference>
<dbReference type="PANTHER" id="PTHR42944:SF1">
    <property type="entry name" value="ADENINE DNA GLYCOSYLASE"/>
    <property type="match status" value="1"/>
</dbReference>
<dbReference type="eggNOG" id="KOG2457">
    <property type="taxonomic scope" value="Eukaryota"/>
</dbReference>
<comment type="similarity">
    <text evidence="3">Belongs to the Nth/MutY family.</text>
</comment>
<dbReference type="Pfam" id="PF00730">
    <property type="entry name" value="HhH-GPD"/>
    <property type="match status" value="1"/>
</dbReference>
<keyword evidence="8" id="KW-0227">DNA damage</keyword>
<dbReference type="SUPFAM" id="SSF48150">
    <property type="entry name" value="DNA-glycosylase"/>
    <property type="match status" value="1"/>
</dbReference>
<dbReference type="InterPro" id="IPR011257">
    <property type="entry name" value="DNA_glycosylase"/>
</dbReference>
<dbReference type="OMA" id="CRPGDFN"/>
<evidence type="ECO:0000256" key="9">
    <source>
        <dbReference type="ARBA" id="ARBA00022801"/>
    </source>
</evidence>
<dbReference type="GO" id="GO:0005634">
    <property type="term" value="C:nucleus"/>
    <property type="evidence" value="ECO:0007669"/>
    <property type="project" value="TreeGrafter"/>
</dbReference>
<evidence type="ECO:0000256" key="8">
    <source>
        <dbReference type="ARBA" id="ARBA00022763"/>
    </source>
</evidence>
<dbReference type="RefSeq" id="XP_016605108.1">
    <property type="nucleotide sequence ID" value="XM_016755630.1"/>
</dbReference>
<feature type="compositionally biased region" description="Low complexity" evidence="14">
    <location>
        <begin position="580"/>
        <end position="590"/>
    </location>
</feature>
<keyword evidence="6" id="KW-0004">4Fe-4S</keyword>
<evidence type="ECO:0000256" key="6">
    <source>
        <dbReference type="ARBA" id="ARBA00022485"/>
    </source>
</evidence>
<gene>
    <name evidence="16" type="ORF">SPPG_07464</name>
</gene>
<evidence type="ECO:0000256" key="4">
    <source>
        <dbReference type="ARBA" id="ARBA00012045"/>
    </source>
</evidence>
<dbReference type="Pfam" id="PF00633">
    <property type="entry name" value="HHH"/>
    <property type="match status" value="1"/>
</dbReference>
<comment type="cofactor">
    <cofactor evidence="2">
        <name>[4Fe-4S] cluster</name>
        <dbReference type="ChEBI" id="CHEBI:49883"/>
    </cofactor>
</comment>
<evidence type="ECO:0000313" key="17">
    <source>
        <dbReference type="Proteomes" id="UP000053201"/>
    </source>
</evidence>
<keyword evidence="17" id="KW-1185">Reference proteome</keyword>
<evidence type="ECO:0000256" key="7">
    <source>
        <dbReference type="ARBA" id="ARBA00022723"/>
    </source>
</evidence>
<evidence type="ECO:0000256" key="5">
    <source>
        <dbReference type="ARBA" id="ARBA00022023"/>
    </source>
</evidence>
<evidence type="ECO:0000313" key="16">
    <source>
        <dbReference type="EMBL" id="KNC97068.1"/>
    </source>
</evidence>
<dbReference type="FunCoup" id="A0A0L0H8U1">
    <property type="interactions" value="254"/>
</dbReference>
<dbReference type="GO" id="GO:0034039">
    <property type="term" value="F:8-oxo-7,8-dihydroguanine DNA N-glycosylase activity"/>
    <property type="evidence" value="ECO:0007669"/>
    <property type="project" value="TreeGrafter"/>
</dbReference>
<dbReference type="GeneID" id="27690678"/>
<dbReference type="Gene3D" id="1.10.340.30">
    <property type="entry name" value="Hypothetical protein, domain 2"/>
    <property type="match status" value="1"/>
</dbReference>
<evidence type="ECO:0000256" key="14">
    <source>
        <dbReference type="SAM" id="MobiDB-lite"/>
    </source>
</evidence>
<dbReference type="InterPro" id="IPR015797">
    <property type="entry name" value="NUDIX_hydrolase-like_dom_sf"/>
</dbReference>
<organism evidence="16 17">
    <name type="scientific">Spizellomyces punctatus (strain DAOM BR117)</name>
    <dbReference type="NCBI Taxonomy" id="645134"/>
    <lineage>
        <taxon>Eukaryota</taxon>
        <taxon>Fungi</taxon>
        <taxon>Fungi incertae sedis</taxon>
        <taxon>Chytridiomycota</taxon>
        <taxon>Chytridiomycota incertae sedis</taxon>
        <taxon>Chytridiomycetes</taxon>
        <taxon>Spizellomycetales</taxon>
        <taxon>Spizellomycetaceae</taxon>
        <taxon>Spizellomyces</taxon>
    </lineage>
</organism>
<dbReference type="Gene3D" id="3.90.79.10">
    <property type="entry name" value="Nucleoside Triphosphate Pyrophosphohydrolase"/>
    <property type="match status" value="1"/>
</dbReference>
<feature type="region of interest" description="Disordered" evidence="14">
    <location>
        <begin position="477"/>
        <end position="501"/>
    </location>
</feature>
<keyword evidence="9" id="KW-0378">Hydrolase</keyword>
<keyword evidence="7" id="KW-0479">Metal-binding</keyword>
<name>A0A0L0H8U1_SPIPD</name>
<dbReference type="AlphaFoldDB" id="A0A0L0H8U1"/>
<dbReference type="GO" id="GO:0032357">
    <property type="term" value="F:oxidized purine DNA binding"/>
    <property type="evidence" value="ECO:0007669"/>
    <property type="project" value="TreeGrafter"/>
</dbReference>
<evidence type="ECO:0000256" key="13">
    <source>
        <dbReference type="ARBA" id="ARBA00023295"/>
    </source>
</evidence>
<feature type="region of interest" description="Disordered" evidence="14">
    <location>
        <begin position="541"/>
        <end position="623"/>
    </location>
</feature>
<dbReference type="InterPro" id="IPR003265">
    <property type="entry name" value="HhH-GPD_domain"/>
</dbReference>
<protein>
    <recommendedName>
        <fullName evidence="5">Adenine DNA glycosylase</fullName>
        <ecNumber evidence="4">3.2.2.31</ecNumber>
    </recommendedName>
</protein>
<comment type="catalytic activity">
    <reaction evidence="1">
        <text>Hydrolyzes free adenine bases from 7,8-dihydro-8-oxoguanine:adenine mismatched double-stranded DNA, leaving an apurinic site.</text>
        <dbReference type="EC" id="3.2.2.31"/>
    </reaction>
</comment>
<dbReference type="Proteomes" id="UP000053201">
    <property type="component" value="Unassembled WGS sequence"/>
</dbReference>
<dbReference type="PANTHER" id="PTHR42944">
    <property type="entry name" value="ADENINE DNA GLYCOSYLASE"/>
    <property type="match status" value="1"/>
</dbReference>
<proteinExistence type="inferred from homology"/>
<sequence>MPRHVQTQSQNDVLVQEAITTLRQTIQDDRHVSHSSTYHLFKDPVEINSLRKALLDWYDGHQREMPWRTPCGSKAQTSSVLPPSEKEAAQRAYEVWVSEVMLQQTQVATVIPYYKRWLQNWPTIHDLAKAHPEDVNKVWSGLGYYSRARRLHEGSQLVVRKFEGILPRDAKSLEKEVPGIGPYTAGAIASIAYNLPAPLVDGNVVRVLSRLRAVAGDPKGKDVISLHWSLAKDILDPDRPGHFNQALMDLGATVCTPQTPDCVACPIKEFCRANAEQRAQILLAKQKFLGTGNVDSPAMSTLDLCKLCPPLMDIEESGVKRYPAKAKKKPPREEVRAVCILEHVGAHKESKFLLVQGPKEGLLANLWDFPNIELQLPEPSTDGTGGALQSKSGSVIENIQYGTWKTAIDEWMGTHLNISLSSLQDENRTRAEVTVIDRMDLGSTLHLFSHIKRVMVVEHVIITGEIQLPSNVTAKTSTSPETLIKGKSKPRNAKEKTADTGVETRPLRWFTEAEMMGDSAAVPATLKKAFALLVKARNATMKTRKAPGNAQRKKRKAVDEDVEDDAGDVIQPEQSTPLAKRTQSSSSRTTKVVRAKQSRKGDVRDAGSQLKQSGIAAYLTRQP</sequence>
<evidence type="ECO:0000256" key="1">
    <source>
        <dbReference type="ARBA" id="ARBA00000843"/>
    </source>
</evidence>
<dbReference type="SUPFAM" id="SSF55811">
    <property type="entry name" value="Nudix"/>
    <property type="match status" value="1"/>
</dbReference>
<dbReference type="GO" id="GO:0035485">
    <property type="term" value="F:adenine/guanine mispair binding"/>
    <property type="evidence" value="ECO:0007669"/>
    <property type="project" value="TreeGrafter"/>
</dbReference>
<dbReference type="InParanoid" id="A0A0L0H8U1"/>
<dbReference type="VEuPathDB" id="FungiDB:SPPG_07464"/>
<evidence type="ECO:0000259" key="15">
    <source>
        <dbReference type="SMART" id="SM00478"/>
    </source>
</evidence>
<dbReference type="InterPro" id="IPR023170">
    <property type="entry name" value="HhH_base_excis_C"/>
</dbReference>
<dbReference type="EC" id="3.2.2.31" evidence="4"/>
<evidence type="ECO:0000256" key="10">
    <source>
        <dbReference type="ARBA" id="ARBA00023004"/>
    </source>
</evidence>
<feature type="domain" description="HhH-GPD" evidence="15">
    <location>
        <begin position="101"/>
        <end position="253"/>
    </location>
</feature>
<accession>A0A0L0H8U1</accession>
<evidence type="ECO:0000256" key="11">
    <source>
        <dbReference type="ARBA" id="ARBA00023014"/>
    </source>
</evidence>
<dbReference type="FunFam" id="1.10.340.30:FF:000002">
    <property type="entry name" value="Adenine DNA glycosylase"/>
    <property type="match status" value="1"/>
</dbReference>
<keyword evidence="10" id="KW-0408">Iron</keyword>
<dbReference type="SMART" id="SM00478">
    <property type="entry name" value="ENDO3c"/>
    <property type="match status" value="1"/>
</dbReference>
<dbReference type="EMBL" id="KQ257465">
    <property type="protein sequence ID" value="KNC97068.1"/>
    <property type="molecule type" value="Genomic_DNA"/>
</dbReference>
<dbReference type="CDD" id="cd00056">
    <property type="entry name" value="ENDO3c"/>
    <property type="match status" value="1"/>
</dbReference>
<dbReference type="InterPro" id="IPR003651">
    <property type="entry name" value="Endonuclease3_FeS-loop_motif"/>
</dbReference>
<dbReference type="GO" id="GO:0051539">
    <property type="term" value="F:4 iron, 4 sulfur cluster binding"/>
    <property type="evidence" value="ECO:0007669"/>
    <property type="project" value="UniProtKB-KW"/>
</dbReference>
<dbReference type="FunFam" id="1.10.1670.10:FF:000002">
    <property type="entry name" value="Adenine DNA glycosylase"/>
    <property type="match status" value="1"/>
</dbReference>